<dbReference type="AlphaFoldDB" id="C8X5I5"/>
<evidence type="ECO:0000313" key="4">
    <source>
        <dbReference type="Proteomes" id="UP000001052"/>
    </source>
</evidence>
<accession>C8X5I5</accession>
<proteinExistence type="predicted"/>
<evidence type="ECO:0000313" key="3">
    <source>
        <dbReference type="EMBL" id="ACV69682.1"/>
    </source>
</evidence>
<dbReference type="Pfam" id="PF01927">
    <property type="entry name" value="Mut7-C"/>
    <property type="match status" value="1"/>
</dbReference>
<dbReference type="eggNOG" id="COG1656">
    <property type="taxonomic scope" value="Bacteria"/>
</dbReference>
<organism evidence="3 4">
    <name type="scientific">Desulfohalobium retbaense (strain ATCC 49708 / DSM 5692 / JCM 16813 / HR100)</name>
    <dbReference type="NCBI Taxonomy" id="485915"/>
    <lineage>
        <taxon>Bacteria</taxon>
        <taxon>Pseudomonadati</taxon>
        <taxon>Thermodesulfobacteriota</taxon>
        <taxon>Desulfovibrionia</taxon>
        <taxon>Desulfovibrionales</taxon>
        <taxon>Desulfohalobiaceae</taxon>
        <taxon>Desulfohalobium</taxon>
    </lineage>
</organism>
<dbReference type="PANTHER" id="PTHR39081">
    <property type="entry name" value="MUT7-C DOMAIN-CONTAINING PROTEIN"/>
    <property type="match status" value="1"/>
</dbReference>
<dbReference type="HOGENOM" id="CLU_074576_0_0_7"/>
<reference evidence="3 4" key="2">
    <citation type="journal article" date="2010" name="Stand. Genomic Sci.">
        <title>Complete genome sequence of Desulfohalobium retbaense type strain (HR(100)).</title>
        <authorList>
            <person name="Spring S."/>
            <person name="Nolan M."/>
            <person name="Lapidus A."/>
            <person name="Glavina Del Rio T."/>
            <person name="Copeland A."/>
            <person name="Tice H."/>
            <person name="Cheng J.F."/>
            <person name="Lucas S."/>
            <person name="Land M."/>
            <person name="Chen F."/>
            <person name="Bruce D."/>
            <person name="Goodwin L."/>
            <person name="Pitluck S."/>
            <person name="Ivanova N."/>
            <person name="Mavromatis K."/>
            <person name="Mikhailova N."/>
            <person name="Pati A."/>
            <person name="Chen A."/>
            <person name="Palaniappan K."/>
            <person name="Hauser L."/>
            <person name="Chang Y.J."/>
            <person name="Jeffries C.D."/>
            <person name="Munk C."/>
            <person name="Kiss H."/>
            <person name="Chain P."/>
            <person name="Han C."/>
            <person name="Brettin T."/>
            <person name="Detter J.C."/>
            <person name="Schuler E."/>
            <person name="Goker M."/>
            <person name="Rohde M."/>
            <person name="Bristow J."/>
            <person name="Eisen J.A."/>
            <person name="Markowitz V."/>
            <person name="Hugenholtz P."/>
            <person name="Kyrpides N.C."/>
            <person name="Klenk H.P."/>
        </authorList>
    </citation>
    <scope>NUCLEOTIDE SEQUENCE [LARGE SCALE GENOMIC DNA]</scope>
    <source>
        <strain evidence="3 4">DSM 5692</strain>
    </source>
</reference>
<dbReference type="EMBL" id="CP001734">
    <property type="protein sequence ID" value="ACV69682.1"/>
    <property type="molecule type" value="Genomic_DNA"/>
</dbReference>
<dbReference type="Pfam" id="PF14451">
    <property type="entry name" value="Ub-Mut7C"/>
    <property type="match status" value="1"/>
</dbReference>
<dbReference type="PANTHER" id="PTHR39081:SF1">
    <property type="entry name" value="MUT7-C RNASE DOMAIN-CONTAINING PROTEIN"/>
    <property type="match status" value="1"/>
</dbReference>
<gene>
    <name evidence="3" type="ordered locus">Dret_2400</name>
</gene>
<protein>
    <recommendedName>
        <fullName evidence="5">Twitching motility protein PilT</fullName>
    </recommendedName>
</protein>
<keyword evidence="4" id="KW-1185">Reference proteome</keyword>
<dbReference type="InterPro" id="IPR016155">
    <property type="entry name" value="Mopterin_synth/thiamin_S_b"/>
</dbReference>
<dbReference type="STRING" id="485915.Dret_2400"/>
<feature type="domain" description="Mut7-C RNAse" evidence="1">
    <location>
        <begin position="92"/>
        <end position="233"/>
    </location>
</feature>
<sequence length="268" mass="29805">MFFGGDLPRFVPRSTPGGEVQYTLGRRASIKDAIEALGVPHTEIGSLTLNGQWTGFEALLRPGDRVLVLPPLPPVDVSAASVLHPVPAAGLRFLVDVNVAKLARMLRMLGFDALDDPDADDGALAARAAVEQRVVLSKDGGLLKRRSVVWARYLRADHPGEQLREVVRFFGLSRYSTPFSRCLRCNEPLVPVAKADIVHRLLPKTKRYYQDFSRCPRCDRLYWRGSHHAHMQRWLQELCEEPCFGARGRLFSGSTTFSGNSAIAAKTR</sequence>
<reference evidence="4" key="1">
    <citation type="submission" date="2009-09" db="EMBL/GenBank/DDBJ databases">
        <title>The complete chromosome of Desulfohalobium retbaense DSM 5692.</title>
        <authorList>
            <consortium name="US DOE Joint Genome Institute (JGI-PGF)"/>
            <person name="Lucas S."/>
            <person name="Copeland A."/>
            <person name="Lapidus A."/>
            <person name="Glavina del Rio T."/>
            <person name="Dalin E."/>
            <person name="Tice H."/>
            <person name="Bruce D."/>
            <person name="Goodwin L."/>
            <person name="Pitluck S."/>
            <person name="Kyrpides N."/>
            <person name="Mavromatis K."/>
            <person name="Ivanova N."/>
            <person name="Mikhailova N."/>
            <person name="Munk A.C."/>
            <person name="Brettin T."/>
            <person name="Detter J.C."/>
            <person name="Han C."/>
            <person name="Tapia R."/>
            <person name="Larimer F."/>
            <person name="Land M."/>
            <person name="Hauser L."/>
            <person name="Markowitz V."/>
            <person name="Cheng J.-F."/>
            <person name="Hugenholtz P."/>
            <person name="Woyke T."/>
            <person name="Wu D."/>
            <person name="Spring S."/>
            <person name="Klenk H.-P."/>
            <person name="Eisen J.A."/>
        </authorList>
    </citation>
    <scope>NUCLEOTIDE SEQUENCE [LARGE SCALE GENOMIC DNA]</scope>
    <source>
        <strain evidence="4">DSM 5692</strain>
    </source>
</reference>
<dbReference type="SUPFAM" id="SSF54285">
    <property type="entry name" value="MoaD/ThiS"/>
    <property type="match status" value="1"/>
</dbReference>
<name>C8X5I5_DESRD</name>
<dbReference type="InterPro" id="IPR002782">
    <property type="entry name" value="Mut7-C_RNAse_dom"/>
</dbReference>
<evidence type="ECO:0008006" key="5">
    <source>
        <dbReference type="Google" id="ProtNLM"/>
    </source>
</evidence>
<evidence type="ECO:0000259" key="2">
    <source>
        <dbReference type="Pfam" id="PF14451"/>
    </source>
</evidence>
<feature type="domain" description="Ubiquitin Mut7-C" evidence="2">
    <location>
        <begin position="4"/>
        <end position="71"/>
    </location>
</feature>
<evidence type="ECO:0000259" key="1">
    <source>
        <dbReference type="Pfam" id="PF01927"/>
    </source>
</evidence>
<dbReference type="KEGG" id="drt:Dret_2400"/>
<dbReference type="InterPro" id="IPR027798">
    <property type="entry name" value="Ub_Mut7C"/>
</dbReference>
<dbReference type="Proteomes" id="UP000001052">
    <property type="component" value="Chromosome"/>
</dbReference>